<dbReference type="AlphaFoldDB" id="A0AA38LQ27"/>
<feature type="compositionally biased region" description="Gly residues" evidence="1">
    <location>
        <begin position="97"/>
        <end position="113"/>
    </location>
</feature>
<reference evidence="2" key="1">
    <citation type="journal article" date="2022" name="G3 (Bethesda)">
        <title>High quality genome of the basidiomycete yeast Dioszegia hungarica PDD-24b-2 isolated from cloud water.</title>
        <authorList>
            <person name="Jarrige D."/>
            <person name="Haridas S."/>
            <person name="Bleykasten-Grosshans C."/>
            <person name="Joly M."/>
            <person name="Nadalig T."/>
            <person name="Sancelme M."/>
            <person name="Vuilleumier S."/>
            <person name="Grigoriev I.V."/>
            <person name="Amato P."/>
            <person name="Bringel F."/>
        </authorList>
    </citation>
    <scope>NUCLEOTIDE SEQUENCE</scope>
    <source>
        <strain evidence="2">PDD-24b-2</strain>
    </source>
</reference>
<feature type="compositionally biased region" description="Basic and acidic residues" evidence="1">
    <location>
        <begin position="52"/>
        <end position="76"/>
    </location>
</feature>
<protein>
    <submittedName>
        <fullName evidence="2">Uncharacterized protein</fullName>
    </submittedName>
</protein>
<organism evidence="2 3">
    <name type="scientific">Dioszegia hungarica</name>
    <dbReference type="NCBI Taxonomy" id="4972"/>
    <lineage>
        <taxon>Eukaryota</taxon>
        <taxon>Fungi</taxon>
        <taxon>Dikarya</taxon>
        <taxon>Basidiomycota</taxon>
        <taxon>Agaricomycotina</taxon>
        <taxon>Tremellomycetes</taxon>
        <taxon>Tremellales</taxon>
        <taxon>Bulleribasidiaceae</taxon>
        <taxon>Dioszegia</taxon>
    </lineage>
</organism>
<evidence type="ECO:0000313" key="2">
    <source>
        <dbReference type="EMBL" id="KAI9632802.1"/>
    </source>
</evidence>
<evidence type="ECO:0000313" key="3">
    <source>
        <dbReference type="Proteomes" id="UP001164286"/>
    </source>
</evidence>
<feature type="region of interest" description="Disordered" evidence="1">
    <location>
        <begin position="337"/>
        <end position="387"/>
    </location>
</feature>
<keyword evidence="3" id="KW-1185">Reference proteome</keyword>
<comment type="caution">
    <text evidence="2">The sequence shown here is derived from an EMBL/GenBank/DDBJ whole genome shotgun (WGS) entry which is preliminary data.</text>
</comment>
<evidence type="ECO:0000256" key="1">
    <source>
        <dbReference type="SAM" id="MobiDB-lite"/>
    </source>
</evidence>
<name>A0AA38LQ27_9TREE</name>
<proteinExistence type="predicted"/>
<feature type="region of interest" description="Disordered" evidence="1">
    <location>
        <begin position="31"/>
        <end position="121"/>
    </location>
</feature>
<dbReference type="RefSeq" id="XP_052942579.1">
    <property type="nucleotide sequence ID" value="XM_053088070.1"/>
</dbReference>
<dbReference type="EMBL" id="JAKWFO010000014">
    <property type="protein sequence ID" value="KAI9632802.1"/>
    <property type="molecule type" value="Genomic_DNA"/>
</dbReference>
<sequence length="527" mass="57988">MFTLRTARTFPSLLRAAPIRALSTSIPRFSVQAPDAVPGGATDASNPPGVRRPVEPSDPAFKKQQDAHVREKDSGSADKVVQNDTPESVERATGSGADAGGGVTGDAGMQKGQGKGDAEGLKQAKEVGKEAGSAGSRCKKIVWPNTARRRCSRLDINSLQSWEPDCWMWSLVAGSERLVRPATSFYLLLISLLATHIHILAITRRRYCCRQVRYHPHVTSAMDTVISPSEVESQPDSYDPSWCRNRTMSKSQIHNWRNLTVNQAGDTVFCPSCKSFLNIAGWFGGIECTRKGGKHKVNPRNHTLGEEGIQSRCTIRRCKRPTSRLFLNEYQYQAPYSEEDLSGDEGPASVDTAENDSDHPVEPCEPGTHKLSTGRGTAHGRKDHNPATGSFIVTPRAILTCLTCGLAEVPIYSYETMRCPSEGPKYSGDARYHEQVISDDQSKNPPGTRVHDKEGVLSNCKHCFRHHRTGAGKAIMKGSNRFSDAVASKSLIRVCLKLLGYIDLGVILIQDQFDHLSRRVWSFDNND</sequence>
<accession>A0AA38LQ27</accession>
<dbReference type="Proteomes" id="UP001164286">
    <property type="component" value="Unassembled WGS sequence"/>
</dbReference>
<gene>
    <name evidence="2" type="ORF">MKK02DRAFT_30534</name>
</gene>
<dbReference type="GeneID" id="77727275"/>